<evidence type="ECO:0000313" key="6">
    <source>
        <dbReference type="EMBL" id="KAK6756503.1"/>
    </source>
</evidence>
<dbReference type="InterPro" id="IPR001709">
    <property type="entry name" value="Flavoprot_Pyr_Nucl_cyt_Rdtase"/>
</dbReference>
<name>A0ABR1E1W4_NECAM</name>
<feature type="domain" description="FAD-binding FR-type" evidence="5">
    <location>
        <begin position="66"/>
        <end position="322"/>
    </location>
</feature>
<dbReference type="SUPFAM" id="SSF52343">
    <property type="entry name" value="Ferredoxin reductase-like, C-terminal NADP-linked domain"/>
    <property type="match status" value="1"/>
</dbReference>
<dbReference type="Pfam" id="PF00667">
    <property type="entry name" value="FAD_binding_1"/>
    <property type="match status" value="1"/>
</dbReference>
<dbReference type="PROSITE" id="PS51384">
    <property type="entry name" value="FAD_FR"/>
    <property type="match status" value="1"/>
</dbReference>
<dbReference type="PANTHER" id="PTHR19384">
    <property type="entry name" value="NITRIC OXIDE SYNTHASE-RELATED"/>
    <property type="match status" value="1"/>
</dbReference>
<accession>A0ABR1E1W4</accession>
<reference evidence="6 7" key="1">
    <citation type="submission" date="2023-08" db="EMBL/GenBank/DDBJ databases">
        <title>A Necator americanus chromosomal reference genome.</title>
        <authorList>
            <person name="Ilik V."/>
            <person name="Petrzelkova K.J."/>
            <person name="Pardy F."/>
            <person name="Fuh T."/>
            <person name="Niatou-Singa F.S."/>
            <person name="Gouil Q."/>
            <person name="Baker L."/>
            <person name="Ritchie M.E."/>
            <person name="Jex A.R."/>
            <person name="Gazzola D."/>
            <person name="Li H."/>
            <person name="Toshio Fujiwara R."/>
            <person name="Zhan B."/>
            <person name="Aroian R.V."/>
            <person name="Pafco B."/>
            <person name="Schwarz E.M."/>
        </authorList>
    </citation>
    <scope>NUCLEOTIDE SEQUENCE [LARGE SCALE GENOMIC DNA]</scope>
    <source>
        <strain evidence="6 7">Aroian</strain>
        <tissue evidence="6">Whole animal</tissue>
    </source>
</reference>
<dbReference type="PANTHER" id="PTHR19384:SF10">
    <property type="entry name" value="NADPH-DEPENDENT DIFLAVIN OXIDOREDUCTASE 1"/>
    <property type="match status" value="1"/>
</dbReference>
<dbReference type="InterPro" id="IPR023173">
    <property type="entry name" value="NADPH_Cyt_P450_Rdtase_alpha"/>
</dbReference>
<evidence type="ECO:0000256" key="1">
    <source>
        <dbReference type="ARBA" id="ARBA00001974"/>
    </source>
</evidence>
<dbReference type="InterPro" id="IPR017938">
    <property type="entry name" value="Riboflavin_synthase-like_b-brl"/>
</dbReference>
<protein>
    <recommendedName>
        <fullName evidence="5">FAD-binding FR-type domain-containing protein</fullName>
    </recommendedName>
</protein>
<evidence type="ECO:0000256" key="3">
    <source>
        <dbReference type="ARBA" id="ARBA00022827"/>
    </source>
</evidence>
<dbReference type="Gene3D" id="3.40.50.80">
    <property type="entry name" value="Nucleotide-binding domain of ferredoxin-NADP reductase (FNR) module"/>
    <property type="match status" value="1"/>
</dbReference>
<proteinExistence type="predicted"/>
<dbReference type="Pfam" id="PF00175">
    <property type="entry name" value="NAD_binding_1"/>
    <property type="match status" value="1"/>
</dbReference>
<sequence length="466" mass="53211">MCRTPWEILPENEPPLCIAVPRPESPPPHYEANMKGEICSTDVLPPKYKLLFDIGDGSDDTPAEIQRLHEVTVVSNDRVTAEDHFQDTRLVSFHAEEFLQTQNVSLHYEPGDVLMVQPCNLSESIEIALDALKYPNTLLDRPFYLSPSDKFVKLPPKCLIGVRPTLRNCFKRLFDLQVIPRKSFFQMLASISTCVSEKEKLLEFVSPHALDDFLDYTTRCRRTTAEVLRDFPETSSNIPPERLFDLFTTIRARAFSICSAPSTKNIEILVAKVTVCRVFVFYVEYRSRMLDPRRGLCSSFIARLAPGDKVLVRIRNGTFKFPKEDKQVICVGPGTGVAPFRSYLLWRNRCENSASSILFFGCRGKKRDFYFEQEWDHLANTKIYTAFSRDTDRKIYVQHLILQHADEVWEILGKQDGLVFVAGSSGNMPKEVALAIDAVAVKHGCTEESFHTKLESCGRLQYETWS</sequence>
<comment type="cofactor">
    <cofactor evidence="1">
        <name>FAD</name>
        <dbReference type="ChEBI" id="CHEBI:57692"/>
    </cofactor>
</comment>
<evidence type="ECO:0000256" key="2">
    <source>
        <dbReference type="ARBA" id="ARBA00022630"/>
    </source>
</evidence>
<dbReference type="InterPro" id="IPR001433">
    <property type="entry name" value="OxRdtase_FAD/NAD-bd"/>
</dbReference>
<dbReference type="InterPro" id="IPR017927">
    <property type="entry name" value="FAD-bd_FR_type"/>
</dbReference>
<evidence type="ECO:0000256" key="4">
    <source>
        <dbReference type="ARBA" id="ARBA00023002"/>
    </source>
</evidence>
<keyword evidence="3" id="KW-0274">FAD</keyword>
<dbReference type="Gene3D" id="1.20.990.10">
    <property type="entry name" value="NADPH-cytochrome p450 Reductase, Chain A, domain 3"/>
    <property type="match status" value="1"/>
</dbReference>
<dbReference type="Proteomes" id="UP001303046">
    <property type="component" value="Unassembled WGS sequence"/>
</dbReference>
<dbReference type="InterPro" id="IPR039261">
    <property type="entry name" value="FNR_nucleotide-bd"/>
</dbReference>
<dbReference type="SUPFAM" id="SSF63380">
    <property type="entry name" value="Riboflavin synthase domain-like"/>
    <property type="match status" value="1"/>
</dbReference>
<keyword evidence="4" id="KW-0560">Oxidoreductase</keyword>
<gene>
    <name evidence="6" type="primary">Necator_chrV.g19528</name>
    <name evidence="6" type="ORF">RB195_014736</name>
</gene>
<dbReference type="EMBL" id="JAVFWL010000005">
    <property type="protein sequence ID" value="KAK6756503.1"/>
    <property type="molecule type" value="Genomic_DNA"/>
</dbReference>
<organism evidence="6 7">
    <name type="scientific">Necator americanus</name>
    <name type="common">Human hookworm</name>
    <dbReference type="NCBI Taxonomy" id="51031"/>
    <lineage>
        <taxon>Eukaryota</taxon>
        <taxon>Metazoa</taxon>
        <taxon>Ecdysozoa</taxon>
        <taxon>Nematoda</taxon>
        <taxon>Chromadorea</taxon>
        <taxon>Rhabditida</taxon>
        <taxon>Rhabditina</taxon>
        <taxon>Rhabditomorpha</taxon>
        <taxon>Strongyloidea</taxon>
        <taxon>Ancylostomatidae</taxon>
        <taxon>Bunostominae</taxon>
        <taxon>Necator</taxon>
    </lineage>
</organism>
<dbReference type="InterPro" id="IPR003097">
    <property type="entry name" value="CysJ-like_FAD-binding"/>
</dbReference>
<keyword evidence="7" id="KW-1185">Reference proteome</keyword>
<comment type="caution">
    <text evidence="6">The sequence shown here is derived from an EMBL/GenBank/DDBJ whole genome shotgun (WGS) entry which is preliminary data.</text>
</comment>
<evidence type="ECO:0000313" key="7">
    <source>
        <dbReference type="Proteomes" id="UP001303046"/>
    </source>
</evidence>
<dbReference type="PRINTS" id="PR00371">
    <property type="entry name" value="FPNCR"/>
</dbReference>
<dbReference type="Gene3D" id="2.40.30.10">
    <property type="entry name" value="Translation factors"/>
    <property type="match status" value="1"/>
</dbReference>
<keyword evidence="2" id="KW-0285">Flavoprotein</keyword>
<evidence type="ECO:0000259" key="5">
    <source>
        <dbReference type="PROSITE" id="PS51384"/>
    </source>
</evidence>